<evidence type="ECO:0000313" key="5">
    <source>
        <dbReference type="Proteomes" id="UP000712600"/>
    </source>
</evidence>
<protein>
    <recommendedName>
        <fullName evidence="6">PGG domain-containing protein</fullName>
    </recommendedName>
</protein>
<dbReference type="GO" id="GO:0005886">
    <property type="term" value="C:plasma membrane"/>
    <property type="evidence" value="ECO:0007669"/>
    <property type="project" value="TreeGrafter"/>
</dbReference>
<dbReference type="PROSITE" id="PS50297">
    <property type="entry name" value="ANK_REP_REGION"/>
    <property type="match status" value="1"/>
</dbReference>
<evidence type="ECO:0000256" key="2">
    <source>
        <dbReference type="ARBA" id="ARBA00023043"/>
    </source>
</evidence>
<proteinExistence type="predicted"/>
<feature type="repeat" description="ANK" evidence="3">
    <location>
        <begin position="27"/>
        <end position="48"/>
    </location>
</feature>
<keyword evidence="2 3" id="KW-0040">ANK repeat</keyword>
<reference evidence="4" key="1">
    <citation type="submission" date="2019-12" db="EMBL/GenBank/DDBJ databases">
        <title>Genome sequencing and annotation of Brassica cretica.</title>
        <authorList>
            <person name="Studholme D.J."/>
            <person name="Sarris P."/>
        </authorList>
    </citation>
    <scope>NUCLEOTIDE SEQUENCE</scope>
    <source>
        <strain evidence="4">PFS-109/04</strain>
        <tissue evidence="4">Leaf</tissue>
    </source>
</reference>
<dbReference type="Pfam" id="PF12796">
    <property type="entry name" value="Ank_2"/>
    <property type="match status" value="1"/>
</dbReference>
<evidence type="ECO:0000256" key="3">
    <source>
        <dbReference type="PROSITE-ProRule" id="PRU00023"/>
    </source>
</evidence>
<dbReference type="PANTHER" id="PTHR24186">
    <property type="entry name" value="PROTEIN PHOSPHATASE 1 REGULATORY SUBUNIT"/>
    <property type="match status" value="1"/>
</dbReference>
<dbReference type="SUPFAM" id="SSF48403">
    <property type="entry name" value="Ankyrin repeat"/>
    <property type="match status" value="1"/>
</dbReference>
<dbReference type="PROSITE" id="PS50088">
    <property type="entry name" value="ANK_REPEAT"/>
    <property type="match status" value="1"/>
</dbReference>
<dbReference type="SMART" id="SM00248">
    <property type="entry name" value="ANK"/>
    <property type="match status" value="3"/>
</dbReference>
<dbReference type="Gene3D" id="1.25.40.20">
    <property type="entry name" value="Ankyrin repeat-containing domain"/>
    <property type="match status" value="1"/>
</dbReference>
<dbReference type="PANTHER" id="PTHR24186:SF38">
    <property type="entry name" value="ANKYRIN REPEAT FAMILY PROTEIN"/>
    <property type="match status" value="1"/>
</dbReference>
<sequence length="141" mass="15451">MLLRLIYRRRSCLILHIAPSIPGVKKEGFSPLHAAAADGQVEKVRAILGNDKKLCRLKGRDRKTHFHVAAVRGKTDVMREIGSSCVDCIEDETVQGQTGLHLAVLQQEIGAVVAIAELSTETNQVEVLHMPSGTMEPQRSC</sequence>
<gene>
    <name evidence="4" type="ORF">F2Q69_00019887</name>
</gene>
<organism evidence="4 5">
    <name type="scientific">Brassica cretica</name>
    <name type="common">Mustard</name>
    <dbReference type="NCBI Taxonomy" id="69181"/>
    <lineage>
        <taxon>Eukaryota</taxon>
        <taxon>Viridiplantae</taxon>
        <taxon>Streptophyta</taxon>
        <taxon>Embryophyta</taxon>
        <taxon>Tracheophyta</taxon>
        <taxon>Spermatophyta</taxon>
        <taxon>Magnoliopsida</taxon>
        <taxon>eudicotyledons</taxon>
        <taxon>Gunneridae</taxon>
        <taxon>Pentapetalae</taxon>
        <taxon>rosids</taxon>
        <taxon>malvids</taxon>
        <taxon>Brassicales</taxon>
        <taxon>Brassicaceae</taxon>
        <taxon>Brassiceae</taxon>
        <taxon>Brassica</taxon>
    </lineage>
</organism>
<keyword evidence="1" id="KW-0677">Repeat</keyword>
<name>A0A8S9PXC9_BRACR</name>
<accession>A0A8S9PXC9</accession>
<evidence type="ECO:0000256" key="1">
    <source>
        <dbReference type="ARBA" id="ARBA00022737"/>
    </source>
</evidence>
<evidence type="ECO:0000313" key="4">
    <source>
        <dbReference type="EMBL" id="KAF3536215.1"/>
    </source>
</evidence>
<dbReference type="AlphaFoldDB" id="A0A8S9PXC9"/>
<dbReference type="InterPro" id="IPR002110">
    <property type="entry name" value="Ankyrin_rpt"/>
</dbReference>
<dbReference type="Proteomes" id="UP000712600">
    <property type="component" value="Unassembled WGS sequence"/>
</dbReference>
<comment type="caution">
    <text evidence="4">The sequence shown here is derived from an EMBL/GenBank/DDBJ whole genome shotgun (WGS) entry which is preliminary data.</text>
</comment>
<dbReference type="InterPro" id="IPR036770">
    <property type="entry name" value="Ankyrin_rpt-contain_sf"/>
</dbReference>
<dbReference type="EMBL" id="QGKX02001290">
    <property type="protein sequence ID" value="KAF3536215.1"/>
    <property type="molecule type" value="Genomic_DNA"/>
</dbReference>
<evidence type="ECO:0008006" key="6">
    <source>
        <dbReference type="Google" id="ProtNLM"/>
    </source>
</evidence>